<dbReference type="Proteomes" id="UP000190206">
    <property type="component" value="Unassembled WGS sequence"/>
</dbReference>
<feature type="domain" description="Putative amidase" evidence="2">
    <location>
        <begin position="214"/>
        <end position="373"/>
    </location>
</feature>
<reference evidence="3 5" key="1">
    <citation type="submission" date="2016-12" db="EMBL/GenBank/DDBJ databases">
        <title>Clostridium tepidum sp. nov., a close relative of Clostridium sporogenes and Clostridium botulinum Group I.</title>
        <authorList>
            <person name="Dobritsa A.P."/>
            <person name="Kutumbaka K."/>
            <person name="Werner K."/>
            <person name="Samadpour M."/>
        </authorList>
    </citation>
    <scope>NUCLEOTIDE SEQUENCE [LARGE SCALE GENOMIC DNA]</scope>
    <source>
        <strain evidence="3 5">PE</strain>
    </source>
</reference>
<evidence type="ECO:0000313" key="3">
    <source>
        <dbReference type="EMBL" id="OOO63692.1"/>
    </source>
</evidence>
<sequence>MEFFQRNKTKKIISIFTIVIILSFSFTELFQWKNVLVYKSNDNDDTLDKTEITNLIDDIFLNRNKALLKGDLKFIKSIYDTNTKYGVWAFEHEKKKIKYLHNWEEKQGVKFIDIKPNVVIKNIKKQKDSYSINLICSAEYKYVYEDDPKKVNTSIIGTNHLLKITKKNNKWVITKEWYKDPFADSLNINNLKTDDIREYIVTRTSRDFSNLNERRLKAIEYADKYCGAASTEEHGYKYNKNYRDYNPKGGDCANFASQILFEGGKFKKNGAWNYNSKGATRAWVNADGFKDYMIHSGRASVIAHGSYEQVYKASYKLLPGDFIAYEKKGDITHISVVTGADSKGYSLVSCHNTDRNKVPWDLGWSNKEIKFWLVKVHF</sequence>
<dbReference type="PANTHER" id="PTHR40032:SF1">
    <property type="entry name" value="EXPORTED PROTEIN"/>
    <property type="match status" value="1"/>
</dbReference>
<dbReference type="OrthoDB" id="2194542at2"/>
<dbReference type="InterPro" id="IPR024301">
    <property type="entry name" value="Amidase_6"/>
</dbReference>
<evidence type="ECO:0000313" key="4">
    <source>
        <dbReference type="EMBL" id="OOO68530.1"/>
    </source>
</evidence>
<gene>
    <name evidence="3" type="ORF">BS637_01295</name>
    <name evidence="4" type="ORF">BS638_05165</name>
</gene>
<feature type="transmembrane region" description="Helical" evidence="1">
    <location>
        <begin position="12"/>
        <end position="32"/>
    </location>
</feature>
<evidence type="ECO:0000313" key="5">
    <source>
        <dbReference type="Proteomes" id="UP000190206"/>
    </source>
</evidence>
<dbReference type="AlphaFoldDB" id="A0A1S9IDY1"/>
<keyword evidence="5" id="KW-1185">Reference proteome</keyword>
<protein>
    <submittedName>
        <fullName evidence="4">Amidase domain-containing protein</fullName>
    </submittedName>
</protein>
<evidence type="ECO:0000259" key="2">
    <source>
        <dbReference type="Pfam" id="PF12671"/>
    </source>
</evidence>
<dbReference type="EMBL" id="MRAD01000001">
    <property type="protein sequence ID" value="OOO63692.1"/>
    <property type="molecule type" value="Genomic_DNA"/>
</dbReference>
<name>A0A1S9IDY1_9CLOT</name>
<comment type="caution">
    <text evidence="4">The sequence shown here is derived from an EMBL/GenBank/DDBJ whole genome shotgun (WGS) entry which is preliminary data.</text>
</comment>
<evidence type="ECO:0000256" key="1">
    <source>
        <dbReference type="SAM" id="Phobius"/>
    </source>
</evidence>
<dbReference type="EMBL" id="MRAE01000008">
    <property type="protein sequence ID" value="OOO68530.1"/>
    <property type="molecule type" value="Genomic_DNA"/>
</dbReference>
<accession>A0A1S9IDY1</accession>
<evidence type="ECO:0000313" key="6">
    <source>
        <dbReference type="Proteomes" id="UP000190256"/>
    </source>
</evidence>
<keyword evidence="1" id="KW-1133">Transmembrane helix</keyword>
<dbReference type="Pfam" id="PF12671">
    <property type="entry name" value="Amidase_6"/>
    <property type="match status" value="1"/>
</dbReference>
<keyword evidence="1" id="KW-0472">Membrane</keyword>
<keyword evidence="1" id="KW-0812">Transmembrane</keyword>
<reference evidence="4 6" key="2">
    <citation type="submission" date="2016-12" db="EMBL/GenBank/DDBJ databases">
        <title>Clostridium tepidum sp. nov., a close relative of Clostridium sporogenes and Clostridium botulinum Group I.</title>
        <authorList>
            <person name="Dobritsa A.P."/>
            <person name="Kutumbaka K.K."/>
            <person name="Werner K."/>
            <person name="Wiedmann M."/>
            <person name="Asmus A."/>
            <person name="Samadpour M."/>
        </authorList>
    </citation>
    <scope>NUCLEOTIDE SEQUENCE [LARGE SCALE GENOMIC DNA]</scope>
    <source>
        <strain evidence="4 6">IEH 97212</strain>
    </source>
</reference>
<dbReference type="PANTHER" id="PTHR40032">
    <property type="entry name" value="EXPORTED PROTEIN-RELATED"/>
    <property type="match status" value="1"/>
</dbReference>
<dbReference type="STRING" id="1962263.BS637_01295"/>
<dbReference type="RefSeq" id="WP_078022700.1">
    <property type="nucleotide sequence ID" value="NZ_JADPGM010000003.1"/>
</dbReference>
<organism evidence="4 6">
    <name type="scientific">Clostridium tepidum</name>
    <dbReference type="NCBI Taxonomy" id="1962263"/>
    <lineage>
        <taxon>Bacteria</taxon>
        <taxon>Bacillati</taxon>
        <taxon>Bacillota</taxon>
        <taxon>Clostridia</taxon>
        <taxon>Eubacteriales</taxon>
        <taxon>Clostridiaceae</taxon>
        <taxon>Clostridium</taxon>
    </lineage>
</organism>
<dbReference type="Proteomes" id="UP000190256">
    <property type="component" value="Unassembled WGS sequence"/>
</dbReference>
<proteinExistence type="predicted"/>